<evidence type="ECO:0000256" key="3">
    <source>
        <dbReference type="ARBA" id="ARBA00022679"/>
    </source>
</evidence>
<dbReference type="eggNOG" id="arCOG06234">
    <property type="taxonomic scope" value="Archaea"/>
</dbReference>
<dbReference type="GO" id="GO:0016746">
    <property type="term" value="F:acyltransferase activity"/>
    <property type="evidence" value="ECO:0007669"/>
    <property type="project" value="UniProtKB-KW"/>
</dbReference>
<feature type="domain" description="AB hydrolase-1" evidence="8">
    <location>
        <begin position="71"/>
        <end position="337"/>
    </location>
</feature>
<evidence type="ECO:0000256" key="5">
    <source>
        <dbReference type="ARBA" id="ARBA00023315"/>
    </source>
</evidence>
<dbReference type="OrthoDB" id="202878at2157"/>
<dbReference type="Gene3D" id="1.10.150.20">
    <property type="entry name" value="5' to 3' exonuclease, C-terminal subdomain"/>
    <property type="match status" value="1"/>
</dbReference>
<keyword evidence="5" id="KW-0012">Acyltransferase</keyword>
<dbReference type="InterPro" id="IPR029058">
    <property type="entry name" value="AB_hydrolase_fold"/>
</dbReference>
<feature type="compositionally biased region" description="Acidic residues" evidence="7">
    <location>
        <begin position="382"/>
        <end position="411"/>
    </location>
</feature>
<sequence>MKNPYATALDIQRQAWEATAELAEKTRVAPDRTETIENVEVGQTPSEVVYEENKLELLHYESQTEEQHDVPILIVYALINKPYILDLQPDRSVVRTLLEAGFDVYLIDWGEPSKLDRSLGLDDYVNRYIDNCVDVVRDRSSQDAINVLGYCMGGTMSAMYAALYPEKVRNLGLMAAGLCFAGEGGVLELWGAEDYYDPETVTETFDNVPADFLDTGFALMDPVANNVTKYVRFYDNLEDEDFVENFARMERWLDEGIDVAGRAYEEFIRDIYQENKLHANELELGGERVDLANIEMPVLQIVAEYDHLIPPGASKPFNEAIPAEDTEILEFATGHIGMSVSSRSHDELWPEVCEWFEERSNGESEAQRASDSRAAEPRDVDAEPETPELEEEDAALAEDVEGDESGPDDLSDGGVDVESSADADATRIDIDDETSEFHGENRSDEEITARGEDDVQDEPAEPGEMTVDEDVAEGLTDDDDASESAIEDETDDLTELSGVGRAYADQLAAAGIETFDQLADADAAELAAETGLSPNRVEDWIEQAAER</sequence>
<evidence type="ECO:0000313" key="9">
    <source>
        <dbReference type="EMBL" id="AEH37377.1"/>
    </source>
</evidence>
<feature type="region of interest" description="Disordered" evidence="7">
    <location>
        <begin position="360"/>
        <end position="493"/>
    </location>
</feature>
<evidence type="ECO:0000256" key="2">
    <source>
        <dbReference type="ARBA" id="ARBA00019065"/>
    </source>
</evidence>
<protein>
    <recommendedName>
        <fullName evidence="2">Poly(3-hydroxyalkanoate) polymerase subunit PhaC</fullName>
    </recommendedName>
    <alternativeName>
        <fullName evidence="6">PHB synthase subunit PhaC</fullName>
    </alternativeName>
</protein>
<dbReference type="STRING" id="797210.Halxa_2761"/>
<dbReference type="GO" id="GO:0000166">
    <property type="term" value="F:nucleotide binding"/>
    <property type="evidence" value="ECO:0007669"/>
    <property type="project" value="InterPro"/>
</dbReference>
<dbReference type="SUPFAM" id="SSF53474">
    <property type="entry name" value="alpha/beta-Hydrolases"/>
    <property type="match status" value="1"/>
</dbReference>
<dbReference type="Gene3D" id="3.40.50.1820">
    <property type="entry name" value="alpha/beta hydrolase"/>
    <property type="match status" value="1"/>
</dbReference>
<accession>F8D3L2</accession>
<dbReference type="KEGG" id="hxa:Halxa_2761"/>
<dbReference type="InterPro" id="IPR000073">
    <property type="entry name" value="AB_hydrolase_1"/>
</dbReference>
<evidence type="ECO:0000256" key="1">
    <source>
        <dbReference type="ARBA" id="ARBA00004683"/>
    </source>
</evidence>
<proteinExistence type="predicted"/>
<evidence type="ECO:0000259" key="8">
    <source>
        <dbReference type="Pfam" id="PF00561"/>
    </source>
</evidence>
<name>F8D3L2_HALXS</name>
<feature type="compositionally biased region" description="Acidic residues" evidence="7">
    <location>
        <begin position="454"/>
        <end position="493"/>
    </location>
</feature>
<dbReference type="PANTHER" id="PTHR36837:SF2">
    <property type="entry name" value="POLY(3-HYDROXYALKANOATE) POLYMERASE SUBUNIT PHAC"/>
    <property type="match status" value="1"/>
</dbReference>
<dbReference type="Pfam" id="PF14520">
    <property type="entry name" value="HHH_5"/>
    <property type="match status" value="1"/>
</dbReference>
<feature type="compositionally biased region" description="Basic and acidic residues" evidence="7">
    <location>
        <begin position="360"/>
        <end position="381"/>
    </location>
</feature>
<dbReference type="Proteomes" id="UP000006794">
    <property type="component" value="Chromosome"/>
</dbReference>
<dbReference type="AlphaFoldDB" id="F8D3L2"/>
<dbReference type="UniPathway" id="UPA00917"/>
<dbReference type="HOGENOM" id="CLU_035017_2_0_2"/>
<dbReference type="eggNOG" id="arCOG06344">
    <property type="taxonomic scope" value="Archaea"/>
</dbReference>
<dbReference type="SUPFAM" id="SSF47794">
    <property type="entry name" value="Rad51 N-terminal domain-like"/>
    <property type="match status" value="1"/>
</dbReference>
<dbReference type="GO" id="GO:0042619">
    <property type="term" value="P:poly-hydroxybutyrate biosynthetic process"/>
    <property type="evidence" value="ECO:0007669"/>
    <property type="project" value="UniProtKB-KW"/>
</dbReference>
<keyword evidence="3" id="KW-0808">Transferase</keyword>
<reference evidence="9 10" key="1">
    <citation type="journal article" date="2012" name="Stand. Genomic Sci.">
        <title>Complete genome sequence of Halopiger xanaduensis type strain (SH-6(T)).</title>
        <authorList>
            <person name="Anderson I."/>
            <person name="Tindall B.J."/>
            <person name="Rohde M."/>
            <person name="Lucas S."/>
            <person name="Han J."/>
            <person name="Lapidus A."/>
            <person name="Cheng J.F."/>
            <person name="Goodwin L."/>
            <person name="Pitluck S."/>
            <person name="Peters L."/>
            <person name="Pati A."/>
            <person name="Mikhailova N."/>
            <person name="Pagani I."/>
            <person name="Teshima H."/>
            <person name="Han C."/>
            <person name="Tapia R."/>
            <person name="Land M."/>
            <person name="Woyke T."/>
            <person name="Klenk H.P."/>
            <person name="Kyrpides N."/>
            <person name="Ivanova N."/>
        </authorList>
    </citation>
    <scope>NUCLEOTIDE SEQUENCE [LARGE SCALE GENOMIC DNA]</scope>
    <source>
        <strain evidence="10">DSM 18323 / JCM 14033 / SH-6</strain>
    </source>
</reference>
<dbReference type="EMBL" id="CP002839">
    <property type="protein sequence ID" value="AEH37377.1"/>
    <property type="molecule type" value="Genomic_DNA"/>
</dbReference>
<dbReference type="InterPro" id="IPR010995">
    <property type="entry name" value="DNA_repair_Rad51/TF_NusA_a-hlx"/>
</dbReference>
<dbReference type="Pfam" id="PF00561">
    <property type="entry name" value="Abhydrolase_1"/>
    <property type="match status" value="1"/>
</dbReference>
<keyword evidence="10" id="KW-1185">Reference proteome</keyword>
<gene>
    <name evidence="9" type="ordered locus">Halxa_2761</name>
</gene>
<evidence type="ECO:0000256" key="4">
    <source>
        <dbReference type="ARBA" id="ARBA00022752"/>
    </source>
</evidence>
<feature type="compositionally biased region" description="Basic and acidic residues" evidence="7">
    <location>
        <begin position="424"/>
        <end position="453"/>
    </location>
</feature>
<comment type="pathway">
    <text evidence="1">Biopolymer metabolism; poly-(R)-3-hydroxybutanoate biosynthesis.</text>
</comment>
<keyword evidence="4" id="KW-0583">PHB biosynthesis</keyword>
<organism evidence="9 10">
    <name type="scientific">Halopiger xanaduensis (strain DSM 18323 / JCM 14033 / SH-6)</name>
    <dbReference type="NCBI Taxonomy" id="797210"/>
    <lineage>
        <taxon>Archaea</taxon>
        <taxon>Methanobacteriati</taxon>
        <taxon>Methanobacteriota</taxon>
        <taxon>Stenosarchaea group</taxon>
        <taxon>Halobacteria</taxon>
        <taxon>Halobacteriales</taxon>
        <taxon>Natrialbaceae</taxon>
        <taxon>Halopiger</taxon>
    </lineage>
</organism>
<evidence type="ECO:0000256" key="7">
    <source>
        <dbReference type="SAM" id="MobiDB-lite"/>
    </source>
</evidence>
<evidence type="ECO:0000313" key="10">
    <source>
        <dbReference type="Proteomes" id="UP000006794"/>
    </source>
</evidence>
<dbReference type="GeneID" id="10797714"/>
<dbReference type="InterPro" id="IPR051321">
    <property type="entry name" value="PHA/PHB_synthase"/>
</dbReference>
<dbReference type="NCBIfam" id="TIGR01836">
    <property type="entry name" value="PHA_synth_III_C"/>
    <property type="match status" value="1"/>
</dbReference>
<evidence type="ECO:0000256" key="6">
    <source>
        <dbReference type="ARBA" id="ARBA00033356"/>
    </source>
</evidence>
<dbReference type="PANTHER" id="PTHR36837">
    <property type="entry name" value="POLY(3-HYDROXYALKANOATE) POLYMERASE SUBUNIT PHAC"/>
    <property type="match status" value="1"/>
</dbReference>
<dbReference type="RefSeq" id="WP_013880267.1">
    <property type="nucleotide sequence ID" value="NC_015666.1"/>
</dbReference>
<dbReference type="InterPro" id="IPR010125">
    <property type="entry name" value="PHA_synth_III_C"/>
</dbReference>